<feature type="compositionally biased region" description="Basic and acidic residues" evidence="1">
    <location>
        <begin position="755"/>
        <end position="766"/>
    </location>
</feature>
<feature type="compositionally biased region" description="Basic and acidic residues" evidence="1">
    <location>
        <begin position="9"/>
        <end position="18"/>
    </location>
</feature>
<evidence type="ECO:0000313" key="3">
    <source>
        <dbReference type="Proteomes" id="UP001146793"/>
    </source>
</evidence>
<dbReference type="AlphaFoldDB" id="A0AAV7Y8K4"/>
<feature type="compositionally biased region" description="Basic and acidic residues" evidence="1">
    <location>
        <begin position="803"/>
        <end position="815"/>
    </location>
</feature>
<proteinExistence type="predicted"/>
<feature type="compositionally biased region" description="Low complexity" evidence="1">
    <location>
        <begin position="128"/>
        <end position="139"/>
    </location>
</feature>
<protein>
    <submittedName>
        <fullName evidence="2">32 kDa heat shock protein</fullName>
    </submittedName>
</protein>
<name>A0AAV7Y8K4_9EUKA</name>
<feature type="region of interest" description="Disordered" evidence="1">
    <location>
        <begin position="673"/>
        <end position="858"/>
    </location>
</feature>
<keyword evidence="2" id="KW-0346">Stress response</keyword>
<feature type="compositionally biased region" description="Polar residues" evidence="1">
    <location>
        <begin position="832"/>
        <end position="846"/>
    </location>
</feature>
<comment type="caution">
    <text evidence="2">The sequence shown here is derived from an EMBL/GenBank/DDBJ whole genome shotgun (WGS) entry which is preliminary data.</text>
</comment>
<feature type="compositionally biased region" description="Low complexity" evidence="1">
    <location>
        <begin position="726"/>
        <end position="754"/>
    </location>
</feature>
<sequence length="858" mass="98102">MSSSNKSSSSDHDNHGEKSSSQLTSEPASLEHFSSSSEKEPSNSRSNKESKNESISGSNSNSHSHSNSNFHNGSNSHNGSDLTNPNFRSDEKTNTNSGFESEIKSIPDTDPKVETDSKSGSELDSPQNPNSEEIESNNSKKSKREKLLMMIEREKRKSLKTKQKNARYLKMHQKKKKKLVHLQKRRLGETRAEVMFEMVHPDPKSMYLSQSGFSILFNKYNKDGPDKRCLENFFLQNVYDRWRNVSLSEFENEKFGRARQLLKEFEKSYETATDFSRQGGLEETVQVYSCPSNKSRNFHQKSISGKLDRGVLKMDKKQLGVHSETVTRKLFSSPWGPNLRLYIDIANTRVLYFWNIKTHHMVVVVPTEAKIRRAIVFCFLIFNLSLGKSPLIGQNPKIQFLDHHSIKSDVLPKFDKIKNKQLLALQSSWNKSIMGFEKTIGYTINSENEKENELLILERGLKKYWNQKLVVFRVGVVEKREFPLRGGWLHMDLKRITFGFLNSKKTNADIIFDSNFEIKKVKDDLLLFTISGISTADKQKILKDQKKNNKKRRKNNKVLNIGSIYTPTPKIFTFATRKPRDRDLIIVAVNLFYERKRPIHQNNLSFKTVFLSIQGIIQENNFNIKNSKHIPKKKLIKKINSSHTITNNSTDRENNVKTSTVDVDVDVDVDIDSLNKSDENNTGFSSSKGSKNHDFNDSTESFKYNDSDDRDDNENHNENESESDIDTTTNTETDMNTKTTSTLKIEIEQMSSNESRSENETGRESETESSLSEISSSPFEEDIENSEKGDQDNEQIPFNINETDTKTETESKSEEETSDNISSVNERGFVDVNNNTDKNPSSSLNSGFEALGTFIESD</sequence>
<feature type="compositionally biased region" description="Basic and acidic residues" evidence="1">
    <location>
        <begin position="101"/>
        <end position="121"/>
    </location>
</feature>
<feature type="compositionally biased region" description="Low complexity" evidence="1">
    <location>
        <begin position="768"/>
        <end position="778"/>
    </location>
</feature>
<feature type="region of interest" description="Disordered" evidence="1">
    <location>
        <begin position="1"/>
        <end position="145"/>
    </location>
</feature>
<accession>A0AAV7Y8K4</accession>
<evidence type="ECO:0000313" key="2">
    <source>
        <dbReference type="EMBL" id="KAJ3426148.1"/>
    </source>
</evidence>
<feature type="compositionally biased region" description="Basic and acidic residues" evidence="1">
    <location>
        <begin position="37"/>
        <end position="52"/>
    </location>
</feature>
<feature type="compositionally biased region" description="Low complexity" evidence="1">
    <location>
        <begin position="53"/>
        <end position="80"/>
    </location>
</feature>
<evidence type="ECO:0000256" key="1">
    <source>
        <dbReference type="SAM" id="MobiDB-lite"/>
    </source>
</evidence>
<reference evidence="2" key="1">
    <citation type="submission" date="2022-08" db="EMBL/GenBank/DDBJ databases">
        <title>Novel sulphate-reducing endosymbionts in the free-living metamonad Anaeramoeba.</title>
        <authorList>
            <person name="Jerlstrom-Hultqvist J."/>
            <person name="Cepicka I."/>
            <person name="Gallot-Lavallee L."/>
            <person name="Salas-Leiva D."/>
            <person name="Curtis B.A."/>
            <person name="Zahonova K."/>
            <person name="Pipaliya S."/>
            <person name="Dacks J."/>
            <person name="Roger A.J."/>
        </authorList>
    </citation>
    <scope>NUCLEOTIDE SEQUENCE</scope>
    <source>
        <strain evidence="2">Busselton2</strain>
    </source>
</reference>
<dbReference type="Proteomes" id="UP001146793">
    <property type="component" value="Unassembled WGS sequence"/>
</dbReference>
<dbReference type="EMBL" id="JANTQA010000070">
    <property type="protein sequence ID" value="KAJ3426148.1"/>
    <property type="molecule type" value="Genomic_DNA"/>
</dbReference>
<feature type="compositionally biased region" description="Polar residues" evidence="1">
    <location>
        <begin position="680"/>
        <end position="689"/>
    </location>
</feature>
<gene>
    <name evidence="2" type="ORF">M0812_28598</name>
</gene>
<feature type="compositionally biased region" description="Basic and acidic residues" evidence="1">
    <location>
        <begin position="703"/>
        <end position="719"/>
    </location>
</feature>
<organism evidence="2 3">
    <name type="scientific">Anaeramoeba flamelloides</name>
    <dbReference type="NCBI Taxonomy" id="1746091"/>
    <lineage>
        <taxon>Eukaryota</taxon>
        <taxon>Metamonada</taxon>
        <taxon>Anaeramoebidae</taxon>
        <taxon>Anaeramoeba</taxon>
    </lineage>
</organism>